<feature type="transmembrane region" description="Helical" evidence="6">
    <location>
        <begin position="116"/>
        <end position="137"/>
    </location>
</feature>
<comment type="caution">
    <text evidence="7">The sequence shown here is derived from an EMBL/GenBank/DDBJ whole genome shotgun (WGS) entry which is preliminary data.</text>
</comment>
<feature type="transmembrane region" description="Helical" evidence="6">
    <location>
        <begin position="186"/>
        <end position="204"/>
    </location>
</feature>
<dbReference type="PIRSF" id="PIRSF006324">
    <property type="entry name" value="LeuE"/>
    <property type="match status" value="1"/>
</dbReference>
<feature type="transmembrane region" description="Helical" evidence="6">
    <location>
        <begin position="149"/>
        <end position="174"/>
    </location>
</feature>
<evidence type="ECO:0000256" key="4">
    <source>
        <dbReference type="ARBA" id="ARBA00022989"/>
    </source>
</evidence>
<accession>A0ABW8NM56</accession>
<gene>
    <name evidence="7" type="ORF">WG929_16700</name>
</gene>
<evidence type="ECO:0000256" key="1">
    <source>
        <dbReference type="ARBA" id="ARBA00004651"/>
    </source>
</evidence>
<keyword evidence="5 6" id="KW-0472">Membrane</keyword>
<dbReference type="Pfam" id="PF01810">
    <property type="entry name" value="LysE"/>
    <property type="match status" value="1"/>
</dbReference>
<dbReference type="EMBL" id="JBBKTX010000023">
    <property type="protein sequence ID" value="MFK4754053.1"/>
    <property type="molecule type" value="Genomic_DNA"/>
</dbReference>
<keyword evidence="4 6" id="KW-1133">Transmembrane helix</keyword>
<evidence type="ECO:0000313" key="7">
    <source>
        <dbReference type="EMBL" id="MFK4754053.1"/>
    </source>
</evidence>
<name>A0ABW8NM56_9GAMM</name>
<feature type="transmembrane region" description="Helical" evidence="6">
    <location>
        <begin position="41"/>
        <end position="69"/>
    </location>
</feature>
<keyword evidence="3 6" id="KW-0812">Transmembrane</keyword>
<keyword evidence="2" id="KW-1003">Cell membrane</keyword>
<dbReference type="PANTHER" id="PTHR30086">
    <property type="entry name" value="ARGININE EXPORTER PROTEIN ARGO"/>
    <property type="match status" value="1"/>
</dbReference>
<reference evidence="7 8" key="1">
    <citation type="submission" date="2024-03" db="EMBL/GenBank/DDBJ databases">
        <title>High-quality draft genome sequence of Oceanobacter sp. wDCs-4.</title>
        <authorList>
            <person name="Dong C."/>
        </authorList>
    </citation>
    <scope>NUCLEOTIDE SEQUENCE [LARGE SCALE GENOMIC DNA]</scope>
    <source>
        <strain evidence="8">wDCs-4</strain>
    </source>
</reference>
<evidence type="ECO:0000256" key="5">
    <source>
        <dbReference type="ARBA" id="ARBA00023136"/>
    </source>
</evidence>
<evidence type="ECO:0000256" key="3">
    <source>
        <dbReference type="ARBA" id="ARBA00022692"/>
    </source>
</evidence>
<keyword evidence="8" id="KW-1185">Reference proteome</keyword>
<evidence type="ECO:0000256" key="6">
    <source>
        <dbReference type="SAM" id="Phobius"/>
    </source>
</evidence>
<feature type="transmembrane region" description="Helical" evidence="6">
    <location>
        <begin position="6"/>
        <end position="29"/>
    </location>
</feature>
<feature type="transmembrane region" description="Helical" evidence="6">
    <location>
        <begin position="75"/>
        <end position="95"/>
    </location>
</feature>
<evidence type="ECO:0000313" key="8">
    <source>
        <dbReference type="Proteomes" id="UP001620597"/>
    </source>
</evidence>
<protein>
    <submittedName>
        <fullName evidence="7">LysE family translocator</fullName>
    </submittedName>
</protein>
<dbReference type="InterPro" id="IPR001123">
    <property type="entry name" value="LeuE-type"/>
</dbReference>
<organism evidence="7 8">
    <name type="scientific">Oceanobacter antarcticus</name>
    <dbReference type="NCBI Taxonomy" id="3133425"/>
    <lineage>
        <taxon>Bacteria</taxon>
        <taxon>Pseudomonadati</taxon>
        <taxon>Pseudomonadota</taxon>
        <taxon>Gammaproteobacteria</taxon>
        <taxon>Oceanospirillales</taxon>
        <taxon>Oceanospirillaceae</taxon>
        <taxon>Oceanobacter</taxon>
    </lineage>
</organism>
<sequence>MIAVDTLITFTLTSVLLALAPGPDNLYVVARSAAHGWRSGVMITLGLCTGLFGHTALVVLGVASVLQALPLAMTALKLLGASYLLWLGWASLMAARRGGVAQALNGQEGSLYWRGLAMNISNPKVFIFFLAFLPQFANPAAGSVSVQLVLLAGIFLLVSLVVFAAMALLADVLGGRWLQSAVGQRWLNGISGAVFIGLAIKLVMAQL</sequence>
<comment type="subcellular location">
    <subcellularLocation>
        <location evidence="1">Cell membrane</location>
        <topology evidence="1">Multi-pass membrane protein</topology>
    </subcellularLocation>
</comment>
<dbReference type="Proteomes" id="UP001620597">
    <property type="component" value="Unassembled WGS sequence"/>
</dbReference>
<dbReference type="PANTHER" id="PTHR30086:SF20">
    <property type="entry name" value="ARGININE EXPORTER PROTEIN ARGO-RELATED"/>
    <property type="match status" value="1"/>
</dbReference>
<proteinExistence type="predicted"/>
<evidence type="ECO:0000256" key="2">
    <source>
        <dbReference type="ARBA" id="ARBA00022475"/>
    </source>
</evidence>
<dbReference type="RefSeq" id="WP_416207013.1">
    <property type="nucleotide sequence ID" value="NZ_JBBKTX010000023.1"/>
</dbReference>